<dbReference type="InterPro" id="IPR000845">
    <property type="entry name" value="Nucleoside_phosphorylase_d"/>
</dbReference>
<dbReference type="SUPFAM" id="SSF53167">
    <property type="entry name" value="Purine and uridine phosphorylases"/>
    <property type="match status" value="1"/>
</dbReference>
<dbReference type="GO" id="GO:0019509">
    <property type="term" value="P:L-methionine salvage from methylthioadenosine"/>
    <property type="evidence" value="ECO:0007669"/>
    <property type="project" value="UniProtKB-UniPathway"/>
</dbReference>
<dbReference type="CDD" id="cd09008">
    <property type="entry name" value="MTAN"/>
    <property type="match status" value="1"/>
</dbReference>
<comment type="pathway">
    <text evidence="1">Amino-acid biosynthesis; L-methionine biosynthesis via salvage pathway; S-methyl-5-thio-alpha-D-ribose 1-phosphate from S-methyl-5'-thioadenosine (hydrolase route): step 1/2.</text>
</comment>
<evidence type="ECO:0000313" key="6">
    <source>
        <dbReference type="EMBL" id="BCJ96843.1"/>
    </source>
</evidence>
<dbReference type="Gene3D" id="3.40.50.1580">
    <property type="entry name" value="Nucleoside phosphorylase domain"/>
    <property type="match status" value="1"/>
</dbReference>
<dbReference type="EC" id="3.2.2.9" evidence="2"/>
<dbReference type="PANTHER" id="PTHR46832">
    <property type="entry name" value="5'-METHYLTHIOADENOSINE/S-ADENOSYLHOMOCYSTEINE NUCLEOSIDASE"/>
    <property type="match status" value="1"/>
</dbReference>
<dbReference type="Proteomes" id="UP000515561">
    <property type="component" value="Chromosome"/>
</dbReference>
<dbReference type="GO" id="GO:0009164">
    <property type="term" value="P:nucleoside catabolic process"/>
    <property type="evidence" value="ECO:0007669"/>
    <property type="project" value="InterPro"/>
</dbReference>
<evidence type="ECO:0000256" key="5">
    <source>
        <dbReference type="ARBA" id="ARBA00023167"/>
    </source>
</evidence>
<evidence type="ECO:0000256" key="4">
    <source>
        <dbReference type="ARBA" id="ARBA00022801"/>
    </source>
</evidence>
<evidence type="ECO:0000256" key="1">
    <source>
        <dbReference type="ARBA" id="ARBA00004945"/>
    </source>
</evidence>
<dbReference type="RefSeq" id="WP_184092742.1">
    <property type="nucleotide sequence ID" value="NZ_AP023367.1"/>
</dbReference>
<dbReference type="PANTHER" id="PTHR46832:SF1">
    <property type="entry name" value="5'-METHYLTHIOADENOSINE_S-ADENOSYLHOMOCYSTEINE NUCLEOSIDASE"/>
    <property type="match status" value="1"/>
</dbReference>
<keyword evidence="4" id="KW-0378">Hydrolase</keyword>
<protein>
    <recommendedName>
        <fullName evidence="2">adenosylhomocysteine nucleosidase</fullName>
        <ecNumber evidence="2">3.2.2.9</ecNumber>
    </recommendedName>
</protein>
<dbReference type="NCBIfam" id="TIGR01704">
    <property type="entry name" value="MTA_SAH-Nsdase"/>
    <property type="match status" value="1"/>
</dbReference>
<accession>A0A6S6R086</accession>
<reference evidence="6 7" key="1">
    <citation type="journal article" date="2016" name="Int. J. Syst. Evol. Microbiol.">
        <title>Descriptions of Anaerotaenia torta gen. nov., sp. nov. and Anaerocolumna cellulosilytica gen. nov., sp. nov. isolated from a methanogenic reactor of cattle waste.</title>
        <authorList>
            <person name="Uek A."/>
            <person name="Ohtaki Y."/>
            <person name="Kaku N."/>
            <person name="Ueki K."/>
        </authorList>
    </citation>
    <scope>NUCLEOTIDE SEQUENCE [LARGE SCALE GENOMIC DNA]</scope>
    <source>
        <strain evidence="6 7">SN021</strain>
    </source>
</reference>
<dbReference type="NCBIfam" id="NF004079">
    <property type="entry name" value="PRK05584.1"/>
    <property type="match status" value="1"/>
</dbReference>
<name>A0A6S6R086_9FIRM</name>
<dbReference type="GO" id="GO:0019284">
    <property type="term" value="P:L-methionine salvage from S-adenosylmethionine"/>
    <property type="evidence" value="ECO:0007669"/>
    <property type="project" value="TreeGrafter"/>
</dbReference>
<dbReference type="GO" id="GO:0008782">
    <property type="term" value="F:adenosylhomocysteine nucleosidase activity"/>
    <property type="evidence" value="ECO:0007669"/>
    <property type="project" value="UniProtKB-EC"/>
</dbReference>
<dbReference type="GO" id="GO:0005829">
    <property type="term" value="C:cytosol"/>
    <property type="evidence" value="ECO:0007669"/>
    <property type="project" value="TreeGrafter"/>
</dbReference>
<sequence length="233" mass="25695">MNVIGIIGAMEEEVNQLKDKMTEVKVRSKAGMDFYEGLFQERKCIIVRSGIGKVNAAVCTQILIDDFGVELVINTGIAGSLKAEINIGDMVIATDTLQHDVDATGFGYAGGVIPRMKTSIFQTEDTLNRLAYDVCVKANPDIQVFRGRVVSGDQFISEKEKKNWIAEQFKGYCTEMEGAAIGQAAYLNNIPYLVIRAISDKADDSAHMDYGKFEEKAIEHTVKFIEALVPVLK</sequence>
<gene>
    <name evidence="6" type="primary">mtnN</name>
    <name evidence="6" type="ORF">acsn021_44120</name>
</gene>
<organism evidence="6 7">
    <name type="scientific">Anaerocolumna cellulosilytica</name>
    <dbReference type="NCBI Taxonomy" id="433286"/>
    <lineage>
        <taxon>Bacteria</taxon>
        <taxon>Bacillati</taxon>
        <taxon>Bacillota</taxon>
        <taxon>Clostridia</taxon>
        <taxon>Lachnospirales</taxon>
        <taxon>Lachnospiraceae</taxon>
        <taxon>Anaerocolumna</taxon>
    </lineage>
</organism>
<evidence type="ECO:0000256" key="2">
    <source>
        <dbReference type="ARBA" id="ARBA00011974"/>
    </source>
</evidence>
<dbReference type="InterPro" id="IPR035994">
    <property type="entry name" value="Nucleoside_phosphorylase_sf"/>
</dbReference>
<evidence type="ECO:0000313" key="7">
    <source>
        <dbReference type="Proteomes" id="UP000515561"/>
    </source>
</evidence>
<dbReference type="AlphaFoldDB" id="A0A6S6R086"/>
<dbReference type="EMBL" id="AP023367">
    <property type="protein sequence ID" value="BCJ96843.1"/>
    <property type="molecule type" value="Genomic_DNA"/>
</dbReference>
<evidence type="ECO:0000256" key="3">
    <source>
        <dbReference type="ARBA" id="ARBA00022605"/>
    </source>
</evidence>
<dbReference type="UniPathway" id="UPA00904">
    <property type="reaction ID" value="UER00871"/>
</dbReference>
<proteinExistence type="predicted"/>
<dbReference type="InterPro" id="IPR010049">
    <property type="entry name" value="MTA_SAH_Nsdase"/>
</dbReference>
<keyword evidence="7" id="KW-1185">Reference proteome</keyword>
<keyword evidence="3" id="KW-0028">Amino-acid biosynthesis</keyword>
<dbReference type="GO" id="GO:0008930">
    <property type="term" value="F:methylthioadenosine nucleosidase activity"/>
    <property type="evidence" value="ECO:0007669"/>
    <property type="project" value="InterPro"/>
</dbReference>
<dbReference type="KEGG" id="acel:acsn021_44120"/>
<keyword evidence="5" id="KW-0486">Methionine biosynthesis</keyword>
<dbReference type="Pfam" id="PF01048">
    <property type="entry name" value="PNP_UDP_1"/>
    <property type="match status" value="1"/>
</dbReference>